<comment type="caution">
    <text evidence="3">The sequence shown here is derived from an EMBL/GenBank/DDBJ whole genome shotgun (WGS) entry which is preliminary data.</text>
</comment>
<keyword evidence="1" id="KW-0175">Coiled coil</keyword>
<dbReference type="EMBL" id="JAPTGD010000002">
    <property type="protein sequence ID" value="MDU9693891.1"/>
    <property type="molecule type" value="Genomic_DNA"/>
</dbReference>
<name>A0AAX6NDA9_PRIAR</name>
<organism evidence="3 4">
    <name type="scientific">Priestia aryabhattai</name>
    <name type="common">Bacillus aryabhattai</name>
    <dbReference type="NCBI Taxonomy" id="412384"/>
    <lineage>
        <taxon>Bacteria</taxon>
        <taxon>Bacillati</taxon>
        <taxon>Bacillota</taxon>
        <taxon>Bacilli</taxon>
        <taxon>Bacillales</taxon>
        <taxon>Bacillaceae</taxon>
        <taxon>Priestia</taxon>
    </lineage>
</organism>
<evidence type="ECO:0000313" key="3">
    <source>
        <dbReference type="EMBL" id="MDU9693891.1"/>
    </source>
</evidence>
<reference evidence="3" key="1">
    <citation type="journal article" date="2022" name="J Environ Chem Eng">
        <title>Biodegradation of petroleum oil using a constructed nonpathogenic and heavy metal-tolerant bacterial consortium isolated from marine sponges.</title>
        <authorList>
            <person name="Dechsakulwatana C."/>
            <person name="Rungsihiranrut A."/>
            <person name="Muangchinda C."/>
            <person name="Ningthoujam R."/>
            <person name="Klankeo P."/>
            <person name="Pinyakong O."/>
        </authorList>
    </citation>
    <scope>NUCLEOTIDE SEQUENCE</scope>
    <source>
        <strain evidence="3">TL01-2</strain>
    </source>
</reference>
<keyword evidence="2" id="KW-1133">Transmembrane helix</keyword>
<dbReference type="Proteomes" id="UP001269400">
    <property type="component" value="Unassembled WGS sequence"/>
</dbReference>
<dbReference type="RefSeq" id="WP_316911108.1">
    <property type="nucleotide sequence ID" value="NZ_JAPTGD010000002.1"/>
</dbReference>
<proteinExistence type="predicted"/>
<accession>A0AAX6NDA9</accession>
<feature type="transmembrane region" description="Helical" evidence="2">
    <location>
        <begin position="192"/>
        <end position="213"/>
    </location>
</feature>
<keyword evidence="2" id="KW-0812">Transmembrane</keyword>
<evidence type="ECO:0000256" key="1">
    <source>
        <dbReference type="SAM" id="Coils"/>
    </source>
</evidence>
<dbReference type="AlphaFoldDB" id="A0AAX6NDA9"/>
<protein>
    <submittedName>
        <fullName evidence="3">Uncharacterized protein</fullName>
    </submittedName>
</protein>
<keyword evidence="2" id="KW-0472">Membrane</keyword>
<evidence type="ECO:0000313" key="4">
    <source>
        <dbReference type="Proteomes" id="UP001269400"/>
    </source>
</evidence>
<feature type="coiled-coil region" evidence="1">
    <location>
        <begin position="109"/>
        <end position="171"/>
    </location>
</feature>
<sequence>MEEKVCGRCGEELKDTINPLCKSCQEYIDKAIQLIETDPAVDKYYAEMEKEQQKAEIVLEKLKYKYYNGENSNKAASVLKSTGKGLKKLYKFNVLELGIDATKNLLMGAKGEREEVEKHQSEEELLIQEIMELEEFINTDPIEFVIYDYILTDEEKGLEKIEEEQQEKNANFLTEPVKSFTKEKFNNLDRTVQLRIAIVITVILMLLFIGISLI</sequence>
<evidence type="ECO:0000256" key="2">
    <source>
        <dbReference type="SAM" id="Phobius"/>
    </source>
</evidence>
<gene>
    <name evidence="3" type="ORF">O0Q50_22175</name>
</gene>
<reference evidence="3" key="2">
    <citation type="submission" date="2022-12" db="EMBL/GenBank/DDBJ databases">
        <authorList>
            <person name="Dechsakulwatana C."/>
            <person name="Rungsihiranrut A."/>
            <person name="Muangchinda C."/>
            <person name="Ningthoujam R."/>
            <person name="Klankeo P."/>
            <person name="Pinyakong O."/>
        </authorList>
    </citation>
    <scope>NUCLEOTIDE SEQUENCE</scope>
    <source>
        <strain evidence="3">TL01-2</strain>
    </source>
</reference>